<dbReference type="EMBL" id="QUAC01000127">
    <property type="protein sequence ID" value="REK89355.1"/>
    <property type="molecule type" value="Genomic_DNA"/>
</dbReference>
<name>A0A371Q3P6_STRIH</name>
<protein>
    <submittedName>
        <fullName evidence="1">Uncharacterized protein</fullName>
    </submittedName>
</protein>
<reference evidence="1 2" key="1">
    <citation type="submission" date="2018-08" db="EMBL/GenBank/DDBJ databases">
        <title>Streptomyces NEAU-D10 sp. nov., a novel Actinomycete isolated from soil.</title>
        <authorList>
            <person name="Jin L."/>
        </authorList>
    </citation>
    <scope>NUCLEOTIDE SEQUENCE [LARGE SCALE GENOMIC DNA]</scope>
    <source>
        <strain evidence="1 2">NEAU-D10</strain>
    </source>
</reference>
<evidence type="ECO:0000313" key="2">
    <source>
        <dbReference type="Proteomes" id="UP000262477"/>
    </source>
</evidence>
<organism evidence="1 2">
    <name type="scientific">Streptomyces inhibens</name>
    <dbReference type="NCBI Taxonomy" id="2293571"/>
    <lineage>
        <taxon>Bacteria</taxon>
        <taxon>Bacillati</taxon>
        <taxon>Actinomycetota</taxon>
        <taxon>Actinomycetes</taxon>
        <taxon>Kitasatosporales</taxon>
        <taxon>Streptomycetaceae</taxon>
        <taxon>Streptomyces</taxon>
    </lineage>
</organism>
<evidence type="ECO:0000313" key="1">
    <source>
        <dbReference type="EMBL" id="REK89355.1"/>
    </source>
</evidence>
<keyword evidence="2" id="KW-1185">Reference proteome</keyword>
<dbReference type="Proteomes" id="UP000262477">
    <property type="component" value="Unassembled WGS sequence"/>
</dbReference>
<sequence length="161" mass="18284">MRRGTVGEPEPVDLIHLTNADGDRCIVRVTGRYQPGTLTGHDTLRADVLVSTSFLDARLELYLFQRDLSAWEHELEGLVPGGNAGIGSGRGLELGIRLNEDQSVCVTVHDPDRLSTFVWIQPQDDWIQDHRARLDRLRQVWPSEVIETAPMVYEWSPDRRN</sequence>
<dbReference type="Pfam" id="PF19384">
    <property type="entry name" value="DUF5959"/>
    <property type="match status" value="1"/>
</dbReference>
<proteinExistence type="predicted"/>
<dbReference type="InterPro" id="IPR046003">
    <property type="entry name" value="DUF5959"/>
</dbReference>
<dbReference type="AlphaFoldDB" id="A0A371Q3P6"/>
<comment type="caution">
    <text evidence="1">The sequence shown here is derived from an EMBL/GenBank/DDBJ whole genome shotgun (WGS) entry which is preliminary data.</text>
</comment>
<gene>
    <name evidence="1" type="ORF">DY245_16460</name>
</gene>
<accession>A0A371Q3P6</accession>